<evidence type="ECO:0000313" key="4">
    <source>
        <dbReference type="EMBL" id="OAX55813.1"/>
    </source>
</evidence>
<dbReference type="PANTHER" id="PTHR32114">
    <property type="entry name" value="ABC TRANSPORTER ABCH.3"/>
    <property type="match status" value="1"/>
</dbReference>
<comment type="similarity">
    <text evidence="1">Belongs to the SMC family. SbcC subfamily.</text>
</comment>
<dbReference type="Gene3D" id="3.40.50.300">
    <property type="entry name" value="P-loop containing nucleotide triphosphate hydrolases"/>
    <property type="match status" value="1"/>
</dbReference>
<accession>A0A657ITT2</accession>
<sequence>MQIDTLFVDEGFGSLDEDTLEDVMDAIDGLRENGRVIGLISHVADLRARIPQHLRVRRTPAGSLIESDAG</sequence>
<dbReference type="Proteomes" id="UP000092021">
    <property type="component" value="Unassembled WGS sequence"/>
</dbReference>
<comment type="subunit">
    <text evidence="2">Heterodimer of SbcC and SbcD.</text>
</comment>
<name>A0A657ITT2_9MICC</name>
<dbReference type="PANTHER" id="PTHR32114:SF2">
    <property type="entry name" value="ABC TRANSPORTER ABCH.3"/>
    <property type="match status" value="1"/>
</dbReference>
<evidence type="ECO:0000256" key="2">
    <source>
        <dbReference type="ARBA" id="ARBA00011322"/>
    </source>
</evidence>
<comment type="caution">
    <text evidence="4">The sequence shown here is derived from an EMBL/GenBank/DDBJ whole genome shotgun (WGS) entry which is preliminary data.</text>
</comment>
<organism evidence="4 5">
    <name type="scientific">Rothia kristinae</name>
    <dbReference type="NCBI Taxonomy" id="37923"/>
    <lineage>
        <taxon>Bacteria</taxon>
        <taxon>Bacillati</taxon>
        <taxon>Actinomycetota</taxon>
        <taxon>Actinomycetes</taxon>
        <taxon>Micrococcales</taxon>
        <taxon>Micrococcaceae</taxon>
        <taxon>Rothia</taxon>
    </lineage>
</organism>
<dbReference type="InterPro" id="IPR027417">
    <property type="entry name" value="P-loop_NTPase"/>
</dbReference>
<dbReference type="EMBL" id="LWGZ01000887">
    <property type="protein sequence ID" value="OAX55813.1"/>
    <property type="molecule type" value="Genomic_DNA"/>
</dbReference>
<dbReference type="SUPFAM" id="SSF52540">
    <property type="entry name" value="P-loop containing nucleoside triphosphate hydrolases"/>
    <property type="match status" value="1"/>
</dbReference>
<dbReference type="AlphaFoldDB" id="A0A657ITT2"/>
<evidence type="ECO:0000256" key="3">
    <source>
        <dbReference type="ARBA" id="ARBA00013368"/>
    </source>
</evidence>
<evidence type="ECO:0000256" key="1">
    <source>
        <dbReference type="ARBA" id="ARBA00006930"/>
    </source>
</evidence>
<evidence type="ECO:0000313" key="5">
    <source>
        <dbReference type="Proteomes" id="UP000092021"/>
    </source>
</evidence>
<reference evidence="4 5" key="1">
    <citation type="submission" date="2016-04" db="EMBL/GenBank/DDBJ databases">
        <title>Identification of putative biosynthetic pathways for the production of bioactive secondary metabolites by the marine actinomycete Kocuria kristinae RUTW2-3.</title>
        <authorList>
            <person name="Waterworth S.C."/>
            <person name="Walmsley T.A."/>
            <person name="Matongo T."/>
            <person name="Davies-Coleman M.T."/>
            <person name="Dorrington R.A."/>
        </authorList>
    </citation>
    <scope>NUCLEOTIDE SEQUENCE [LARGE SCALE GENOMIC DNA]</scope>
    <source>
        <strain evidence="4 5">RUTW4-5</strain>
    </source>
</reference>
<proteinExistence type="inferred from homology"/>
<protein>
    <recommendedName>
        <fullName evidence="3">Nuclease SbcCD subunit C</fullName>
    </recommendedName>
</protein>
<gene>
    <name evidence="4" type="ORF">A5N15_09950</name>
</gene>